<dbReference type="Proteomes" id="UP000036403">
    <property type="component" value="Unassembled WGS sequence"/>
</dbReference>
<dbReference type="SUPFAM" id="SSF81340">
    <property type="entry name" value="Clc chloride channel"/>
    <property type="match status" value="1"/>
</dbReference>
<dbReference type="GO" id="GO:0015108">
    <property type="term" value="F:chloride transmembrane transporter activity"/>
    <property type="evidence" value="ECO:0007669"/>
    <property type="project" value="InterPro"/>
</dbReference>
<accession>A0A0J7KQD7</accession>
<comment type="caution">
    <text evidence="6">The sequence shown here is derived from an EMBL/GenBank/DDBJ whole genome shotgun (WGS) entry which is preliminary data.</text>
</comment>
<feature type="transmembrane region" description="Helical" evidence="5">
    <location>
        <begin position="259"/>
        <end position="284"/>
    </location>
</feature>
<feature type="transmembrane region" description="Helical" evidence="5">
    <location>
        <begin position="126"/>
        <end position="146"/>
    </location>
</feature>
<keyword evidence="2 5" id="KW-0812">Transmembrane</keyword>
<feature type="transmembrane region" description="Helical" evidence="5">
    <location>
        <begin position="212"/>
        <end position="230"/>
    </location>
</feature>
<dbReference type="PaxDb" id="67767-A0A0J7KQD7"/>
<keyword evidence="7" id="KW-1185">Reference proteome</keyword>
<dbReference type="OrthoDB" id="5391239at2759"/>
<gene>
    <name evidence="6" type="ORF">RF55_7500</name>
</gene>
<name>A0A0J7KQD7_LASNI</name>
<dbReference type="Pfam" id="PF00654">
    <property type="entry name" value="Voltage_CLC"/>
    <property type="match status" value="1"/>
</dbReference>
<dbReference type="InterPro" id="IPR001807">
    <property type="entry name" value="ClC"/>
</dbReference>
<organism evidence="6 7">
    <name type="scientific">Lasius niger</name>
    <name type="common">Black garden ant</name>
    <dbReference type="NCBI Taxonomy" id="67767"/>
    <lineage>
        <taxon>Eukaryota</taxon>
        <taxon>Metazoa</taxon>
        <taxon>Ecdysozoa</taxon>
        <taxon>Arthropoda</taxon>
        <taxon>Hexapoda</taxon>
        <taxon>Insecta</taxon>
        <taxon>Pterygota</taxon>
        <taxon>Neoptera</taxon>
        <taxon>Endopterygota</taxon>
        <taxon>Hymenoptera</taxon>
        <taxon>Apocrita</taxon>
        <taxon>Aculeata</taxon>
        <taxon>Formicoidea</taxon>
        <taxon>Formicidae</taxon>
        <taxon>Formicinae</taxon>
        <taxon>Lasius</taxon>
        <taxon>Lasius</taxon>
    </lineage>
</organism>
<dbReference type="Gene3D" id="1.10.3080.10">
    <property type="entry name" value="Clc chloride channel"/>
    <property type="match status" value="1"/>
</dbReference>
<comment type="subcellular location">
    <subcellularLocation>
        <location evidence="1">Membrane</location>
        <topology evidence="1">Multi-pass membrane protein</topology>
    </subcellularLocation>
</comment>
<keyword evidence="3 5" id="KW-1133">Transmembrane helix</keyword>
<evidence type="ECO:0000256" key="2">
    <source>
        <dbReference type="ARBA" id="ARBA00022692"/>
    </source>
</evidence>
<dbReference type="InterPro" id="IPR050368">
    <property type="entry name" value="ClC-type_chloride_channel"/>
</dbReference>
<proteinExistence type="predicted"/>
<evidence type="ECO:0000256" key="4">
    <source>
        <dbReference type="ARBA" id="ARBA00023136"/>
    </source>
</evidence>
<dbReference type="PANTHER" id="PTHR43427:SF12">
    <property type="entry name" value="CHLORIDE TRANSPORTER"/>
    <property type="match status" value="1"/>
</dbReference>
<dbReference type="InterPro" id="IPR014743">
    <property type="entry name" value="Cl-channel_core"/>
</dbReference>
<feature type="transmembrane region" description="Helical" evidence="5">
    <location>
        <begin position="293"/>
        <end position="310"/>
    </location>
</feature>
<feature type="transmembrane region" description="Helical" evidence="5">
    <location>
        <begin position="39"/>
        <end position="64"/>
    </location>
</feature>
<dbReference type="PRINTS" id="PR00762">
    <property type="entry name" value="CLCHANNEL"/>
</dbReference>
<evidence type="ECO:0000256" key="1">
    <source>
        <dbReference type="ARBA" id="ARBA00004141"/>
    </source>
</evidence>
<evidence type="ECO:0000313" key="7">
    <source>
        <dbReference type="Proteomes" id="UP000036403"/>
    </source>
</evidence>
<feature type="transmembrane region" description="Helical" evidence="5">
    <location>
        <begin position="237"/>
        <end position="253"/>
    </location>
</feature>
<evidence type="ECO:0000313" key="6">
    <source>
        <dbReference type="EMBL" id="KMQ92501.1"/>
    </source>
</evidence>
<dbReference type="PANTHER" id="PTHR43427">
    <property type="entry name" value="CHLORIDE CHANNEL PROTEIN CLC-E"/>
    <property type="match status" value="1"/>
</dbReference>
<keyword evidence="4 5" id="KW-0472">Membrane</keyword>
<dbReference type="AlphaFoldDB" id="A0A0J7KQD7"/>
<evidence type="ECO:0000256" key="3">
    <source>
        <dbReference type="ARBA" id="ARBA00022989"/>
    </source>
</evidence>
<evidence type="ECO:0000256" key="5">
    <source>
        <dbReference type="SAM" id="Phobius"/>
    </source>
</evidence>
<dbReference type="EMBL" id="LBMM01004369">
    <property type="protein sequence ID" value="KMQ92501.1"/>
    <property type="molecule type" value="Genomic_DNA"/>
</dbReference>
<sequence length="327" mass="34855">MSNLFGASVGREGTALQMSANFADSLSRLFKMEKHKRKLLIFAGVSAGFGAIFGTPVAGMLFVVEVTAFAGTLSYRSLLPCVFAAMVSDTTCGVITDFLQIKRLNQAISEQPLFAGDWHFDGQNPILLAKIFLAAILFGIMGRIYMTGIDVSRQFFEKICKPAYLRPAIGGAITLLLVLICGSKDYLGLGVISSHPPTGASVIDFFAGGDFGLSWFWKLAFTLVAIGAGFRGGNVTPMFFIGSALGCLLGPLLDPAAAPLFTGIGFVCVFCAALKTPITATIIAAEVFGTANLAYYAFACVIAFAVSGPVDRRPKWLEEMFTQKTVL</sequence>
<protein>
    <submittedName>
        <fullName evidence="6">Chloride channel protein</fullName>
    </submittedName>
</protein>
<feature type="transmembrane region" description="Helical" evidence="5">
    <location>
        <begin position="167"/>
        <end position="192"/>
    </location>
</feature>
<dbReference type="GO" id="GO:0016020">
    <property type="term" value="C:membrane"/>
    <property type="evidence" value="ECO:0007669"/>
    <property type="project" value="UniProtKB-SubCell"/>
</dbReference>
<reference evidence="6 7" key="1">
    <citation type="submission" date="2015-04" db="EMBL/GenBank/DDBJ databases">
        <title>Lasius niger genome sequencing.</title>
        <authorList>
            <person name="Konorov E.A."/>
            <person name="Nikitin M.A."/>
            <person name="Kirill M.V."/>
            <person name="Chang P."/>
        </authorList>
    </citation>
    <scope>NUCLEOTIDE SEQUENCE [LARGE SCALE GENOMIC DNA]</scope>
    <source>
        <tissue evidence="6">Whole</tissue>
    </source>
</reference>